<comment type="similarity">
    <text evidence="8">Belongs to the TsuA/YedE (TC 9.B.102) family.</text>
</comment>
<dbReference type="RefSeq" id="WP_251259725.1">
    <property type="nucleotide sequence ID" value="NZ_JAMQGP010000001.1"/>
</dbReference>
<dbReference type="Proteomes" id="UP001165393">
    <property type="component" value="Unassembled WGS sequence"/>
</dbReference>
<accession>A0AA42B660</accession>
<keyword evidence="6 9" id="KW-1133">Transmembrane helix</keyword>
<dbReference type="EMBL" id="JAMQGP010000001">
    <property type="protein sequence ID" value="MCM2678355.1"/>
    <property type="molecule type" value="Genomic_DNA"/>
</dbReference>
<keyword evidence="3" id="KW-1003">Cell membrane</keyword>
<feature type="transmembrane region" description="Helical" evidence="9">
    <location>
        <begin position="117"/>
        <end position="136"/>
    </location>
</feature>
<dbReference type="InterPro" id="IPR007272">
    <property type="entry name" value="Sulf_transp_TsuA/YedE"/>
</dbReference>
<keyword evidence="11" id="KW-1185">Reference proteome</keyword>
<comment type="subcellular location">
    <subcellularLocation>
        <location evidence="1">Cell inner membrane</location>
        <topology evidence="1">Multi-pass membrane protein</topology>
    </subcellularLocation>
</comment>
<name>A0AA42B660_9GAMM</name>
<evidence type="ECO:0000256" key="6">
    <source>
        <dbReference type="ARBA" id="ARBA00022989"/>
    </source>
</evidence>
<comment type="caution">
    <text evidence="10">The sequence shown here is derived from an EMBL/GenBank/DDBJ whole genome shotgun (WGS) entry which is preliminary data.</text>
</comment>
<feature type="transmembrane region" description="Helical" evidence="9">
    <location>
        <begin position="48"/>
        <end position="70"/>
    </location>
</feature>
<evidence type="ECO:0000256" key="5">
    <source>
        <dbReference type="ARBA" id="ARBA00022692"/>
    </source>
</evidence>
<feature type="transmembrane region" description="Helical" evidence="9">
    <location>
        <begin position="76"/>
        <end position="96"/>
    </location>
</feature>
<dbReference type="Pfam" id="PF04143">
    <property type="entry name" value="Sulf_transp"/>
    <property type="match status" value="1"/>
</dbReference>
<evidence type="ECO:0000313" key="11">
    <source>
        <dbReference type="Proteomes" id="UP001165393"/>
    </source>
</evidence>
<proteinExistence type="inferred from homology"/>
<evidence type="ECO:0000256" key="7">
    <source>
        <dbReference type="ARBA" id="ARBA00023136"/>
    </source>
</evidence>
<evidence type="ECO:0000256" key="3">
    <source>
        <dbReference type="ARBA" id="ARBA00022475"/>
    </source>
</evidence>
<protein>
    <submittedName>
        <fullName evidence="10">YeeE/YedE family protein</fullName>
    </submittedName>
</protein>
<evidence type="ECO:0000256" key="1">
    <source>
        <dbReference type="ARBA" id="ARBA00004429"/>
    </source>
</evidence>
<evidence type="ECO:0000256" key="4">
    <source>
        <dbReference type="ARBA" id="ARBA00022519"/>
    </source>
</evidence>
<sequence>MTEFTPWSSLIGGVILGTGALLLLIGNGRIAGISGISAGLLARFSQEWLWRFVFVVGLITGPLVAALLGYGLPDIAPINTVLVVISGLLVGVGTRLGSGCTSGHGICGLGRLSKRSMVATLVFMSVAVATVFVAQIL</sequence>
<organism evidence="10 11">
    <name type="scientific">Echinimonas agarilytica</name>
    <dbReference type="NCBI Taxonomy" id="1215918"/>
    <lineage>
        <taxon>Bacteria</taxon>
        <taxon>Pseudomonadati</taxon>
        <taxon>Pseudomonadota</taxon>
        <taxon>Gammaproteobacteria</taxon>
        <taxon>Alteromonadales</taxon>
        <taxon>Echinimonadaceae</taxon>
        <taxon>Echinimonas</taxon>
    </lineage>
</organism>
<evidence type="ECO:0000256" key="2">
    <source>
        <dbReference type="ARBA" id="ARBA00022448"/>
    </source>
</evidence>
<dbReference type="PANTHER" id="PTHR30574">
    <property type="entry name" value="INNER MEMBRANE PROTEIN YEDE"/>
    <property type="match status" value="1"/>
</dbReference>
<keyword evidence="4" id="KW-0997">Cell inner membrane</keyword>
<keyword evidence="7 9" id="KW-0472">Membrane</keyword>
<evidence type="ECO:0000256" key="8">
    <source>
        <dbReference type="ARBA" id="ARBA00035655"/>
    </source>
</evidence>
<evidence type="ECO:0000256" key="9">
    <source>
        <dbReference type="SAM" id="Phobius"/>
    </source>
</evidence>
<dbReference type="PANTHER" id="PTHR30574:SF1">
    <property type="entry name" value="SULPHUR TRANSPORT DOMAIN-CONTAINING PROTEIN"/>
    <property type="match status" value="1"/>
</dbReference>
<keyword evidence="5 9" id="KW-0812">Transmembrane</keyword>
<evidence type="ECO:0000313" key="10">
    <source>
        <dbReference type="EMBL" id="MCM2678355.1"/>
    </source>
</evidence>
<gene>
    <name evidence="10" type="ORF">NAF29_01550</name>
</gene>
<feature type="transmembrane region" description="Helical" evidence="9">
    <location>
        <begin position="6"/>
        <end position="27"/>
    </location>
</feature>
<keyword evidence="2" id="KW-0813">Transport</keyword>
<reference evidence="10 11" key="1">
    <citation type="journal article" date="2013" name="Antonie Van Leeuwenhoek">
        <title>Echinimonas agarilytica gen. nov., sp. nov., a new gammaproteobacterium isolated from the sea urchin Strongylocentrotus intermedius.</title>
        <authorList>
            <person name="Nedashkovskaya O.I."/>
            <person name="Stenkova A.M."/>
            <person name="Zhukova N.V."/>
            <person name="Van Trappen S."/>
            <person name="Lee J.S."/>
            <person name="Kim S.B."/>
        </authorList>
    </citation>
    <scope>NUCLEOTIDE SEQUENCE [LARGE SCALE GENOMIC DNA]</scope>
    <source>
        <strain evidence="10 11">KMM 6351</strain>
    </source>
</reference>
<dbReference type="GO" id="GO:0005886">
    <property type="term" value="C:plasma membrane"/>
    <property type="evidence" value="ECO:0007669"/>
    <property type="project" value="UniProtKB-SubCell"/>
</dbReference>
<dbReference type="AlphaFoldDB" id="A0AA42B660"/>